<dbReference type="RefSeq" id="WP_202748315.1">
    <property type="nucleotide sequence ID" value="NZ_JAESWC010000002.1"/>
</dbReference>
<name>A0ABS1TCM7_9CLOT</name>
<evidence type="ECO:0000313" key="4">
    <source>
        <dbReference type="Proteomes" id="UP000632377"/>
    </source>
</evidence>
<evidence type="ECO:0000313" key="3">
    <source>
        <dbReference type="EMBL" id="MBL4935723.1"/>
    </source>
</evidence>
<keyword evidence="1" id="KW-1133">Transmembrane helix</keyword>
<dbReference type="Proteomes" id="UP000632377">
    <property type="component" value="Unassembled WGS sequence"/>
</dbReference>
<accession>A0ABS1TCM7</accession>
<feature type="domain" description="Phosphodiester glycosidase" evidence="2">
    <location>
        <begin position="161"/>
        <end position="342"/>
    </location>
</feature>
<organism evidence="3 4">
    <name type="scientific">Clostridium rhizosphaerae</name>
    <dbReference type="NCBI Taxonomy" id="2803861"/>
    <lineage>
        <taxon>Bacteria</taxon>
        <taxon>Bacillati</taxon>
        <taxon>Bacillota</taxon>
        <taxon>Clostridia</taxon>
        <taxon>Eubacteriales</taxon>
        <taxon>Clostridiaceae</taxon>
        <taxon>Clostridium</taxon>
    </lineage>
</organism>
<evidence type="ECO:0000256" key="1">
    <source>
        <dbReference type="SAM" id="Phobius"/>
    </source>
</evidence>
<proteinExistence type="predicted"/>
<dbReference type="Pfam" id="PF09992">
    <property type="entry name" value="NAGPA"/>
    <property type="match status" value="1"/>
</dbReference>
<gene>
    <name evidence="3" type="ORF">JK636_08125</name>
</gene>
<dbReference type="InterPro" id="IPR018711">
    <property type="entry name" value="NAGPA"/>
</dbReference>
<dbReference type="GO" id="GO:0016798">
    <property type="term" value="F:hydrolase activity, acting on glycosyl bonds"/>
    <property type="evidence" value="ECO:0007669"/>
    <property type="project" value="UniProtKB-KW"/>
</dbReference>
<keyword evidence="3" id="KW-0326">Glycosidase</keyword>
<protein>
    <submittedName>
        <fullName evidence="3">Phosphodiester glycosidase family protein</fullName>
    </submittedName>
</protein>
<dbReference type="PANTHER" id="PTHR40446:SF2">
    <property type="entry name" value="N-ACETYLGLUCOSAMINE-1-PHOSPHODIESTER ALPHA-N-ACETYLGLUCOSAMINIDASE"/>
    <property type="match status" value="1"/>
</dbReference>
<dbReference type="EMBL" id="JAESWC010000002">
    <property type="protein sequence ID" value="MBL4935723.1"/>
    <property type="molecule type" value="Genomic_DNA"/>
</dbReference>
<sequence>MAQNRDSISKNTKKTKRKKFSWRLFIFFIAFEVIFTAFTGPFMLYYGPFENVKKSMVAAIMQTRTHQYFATIFLSDKKINQILGRDTSNAGSWVNVSSEEQHVSDIKISNQHDSSITRYDIPGKKFDGYMLEIKDPSRVRVAMTKKLGKEGERTSQMAKENNAVAAINGGGFTDKSSDGTLWAGTGGYPTGLVISNGQVLYKDQSENTKGSVMALTKDGLLIVGEKSLSDLKKAGVKEAISFGPPLIINGKLQKGLDPGPNPRTAIGQKQDGTILMLVIDGRQGTKLGASLQDVQQILYKAGAWNAVNLDGGSSSTMYYEGEVINEPSDPLGERTVATSVYVEK</sequence>
<keyword evidence="4" id="KW-1185">Reference proteome</keyword>
<feature type="transmembrane region" description="Helical" evidence="1">
    <location>
        <begin position="20"/>
        <end position="46"/>
    </location>
</feature>
<comment type="caution">
    <text evidence="3">The sequence shown here is derived from an EMBL/GenBank/DDBJ whole genome shotgun (WGS) entry which is preliminary data.</text>
</comment>
<evidence type="ECO:0000259" key="2">
    <source>
        <dbReference type="Pfam" id="PF09992"/>
    </source>
</evidence>
<keyword evidence="1" id="KW-0812">Transmembrane</keyword>
<reference evidence="3 4" key="1">
    <citation type="submission" date="2021-01" db="EMBL/GenBank/DDBJ databases">
        <title>Genome public.</title>
        <authorList>
            <person name="Liu C."/>
            <person name="Sun Q."/>
        </authorList>
    </citation>
    <scope>NUCLEOTIDE SEQUENCE [LARGE SCALE GENOMIC DNA]</scope>
    <source>
        <strain evidence="3 4">YIM B02515</strain>
    </source>
</reference>
<keyword evidence="3" id="KW-0378">Hydrolase</keyword>
<keyword evidence="1" id="KW-0472">Membrane</keyword>
<dbReference type="PANTHER" id="PTHR40446">
    <property type="entry name" value="N-ACETYLGLUCOSAMINE-1-PHOSPHODIESTER ALPHA-N-ACETYLGLUCOSAMINIDASE"/>
    <property type="match status" value="1"/>
</dbReference>